<dbReference type="EMBL" id="JAVSOO010000001">
    <property type="protein sequence ID" value="MDT4285543.1"/>
    <property type="molecule type" value="Genomic_DNA"/>
</dbReference>
<reference evidence="1 2" key="1">
    <citation type="submission" date="2023-08" db="EMBL/GenBank/DDBJ databases">
        <title>Genomic surveillance of Staphylococcus haemolyticus neonatal outbreak in southern France.</title>
        <authorList>
            <person name="Magnan C."/>
            <person name="Morsli M."/>
            <person name="Thiery B."/>
            <person name="Salipante F."/>
            <person name="Attar J."/>
            <person name="Massimo D.M."/>
            <person name="Ory J."/>
            <person name="Pantel A."/>
            <person name="Lavigne J.-P."/>
        </authorList>
    </citation>
    <scope>NUCLEOTIDE SEQUENCE [LARGE SCALE GENOMIC DNA]</scope>
    <source>
        <strain evidence="1 2">NSH026</strain>
    </source>
</reference>
<gene>
    <name evidence="1" type="ORF">RO950_00710</name>
</gene>
<evidence type="ECO:0008006" key="3">
    <source>
        <dbReference type="Google" id="ProtNLM"/>
    </source>
</evidence>
<evidence type="ECO:0000313" key="2">
    <source>
        <dbReference type="Proteomes" id="UP001269271"/>
    </source>
</evidence>
<dbReference type="Proteomes" id="UP001269271">
    <property type="component" value="Unassembled WGS sequence"/>
</dbReference>
<accession>A0ABU3IDB4</accession>
<keyword evidence="2" id="KW-1185">Reference proteome</keyword>
<sequence length="77" mass="9026">MMQTPLTQDYILETEEGRYYKDTVSIYAGNKVTHKVLETTTDVYKAERFSDRDVAYELSKAYNFKVLALNTYLEEVN</sequence>
<name>A0ABU3IDB4_STAHA</name>
<evidence type="ECO:0000313" key="1">
    <source>
        <dbReference type="EMBL" id="MDT4285543.1"/>
    </source>
</evidence>
<organism evidence="1 2">
    <name type="scientific">Staphylococcus haemolyticus</name>
    <dbReference type="NCBI Taxonomy" id="1283"/>
    <lineage>
        <taxon>Bacteria</taxon>
        <taxon>Bacillati</taxon>
        <taxon>Bacillota</taxon>
        <taxon>Bacilli</taxon>
        <taxon>Bacillales</taxon>
        <taxon>Staphylococcaceae</taxon>
        <taxon>Staphylococcus</taxon>
    </lineage>
</organism>
<proteinExistence type="predicted"/>
<comment type="caution">
    <text evidence="1">The sequence shown here is derived from an EMBL/GenBank/DDBJ whole genome shotgun (WGS) entry which is preliminary data.</text>
</comment>
<protein>
    <recommendedName>
        <fullName evidence="3">Phage protein</fullName>
    </recommendedName>
</protein>
<dbReference type="RefSeq" id="WP_142917132.1">
    <property type="nucleotide sequence ID" value="NZ_CAJUXL010000012.1"/>
</dbReference>